<dbReference type="Proteomes" id="UP000663887">
    <property type="component" value="Unassembled WGS sequence"/>
</dbReference>
<dbReference type="AlphaFoldDB" id="A0A816U3J7"/>
<sequence length="118" mass="13690">VNKNAVAVLDKRRQAIHVYNKKTRQELYQHVHNYSNTTYFCWDMALFSDNSLLIKLDETNSLKSGPSKHIYLQLDTTNQHHVIGLIKEIDAYGMIITSTDEIFIGVRINKKGFIKCYV</sequence>
<dbReference type="EMBL" id="CAJOBF010011493">
    <property type="protein sequence ID" value="CAF4306629.1"/>
    <property type="molecule type" value="Genomic_DNA"/>
</dbReference>
<evidence type="ECO:0000313" key="3">
    <source>
        <dbReference type="Proteomes" id="UP000663887"/>
    </source>
</evidence>
<name>A0A816U3J7_9BILA</name>
<comment type="caution">
    <text evidence="1">The sequence shown here is derived from an EMBL/GenBank/DDBJ whole genome shotgun (WGS) entry which is preliminary data.</text>
</comment>
<proteinExistence type="predicted"/>
<organism evidence="1 3">
    <name type="scientific">Rotaria magnacalcarata</name>
    <dbReference type="NCBI Taxonomy" id="392030"/>
    <lineage>
        <taxon>Eukaryota</taxon>
        <taxon>Metazoa</taxon>
        <taxon>Spiralia</taxon>
        <taxon>Gnathifera</taxon>
        <taxon>Rotifera</taxon>
        <taxon>Eurotatoria</taxon>
        <taxon>Bdelloidea</taxon>
        <taxon>Philodinida</taxon>
        <taxon>Philodinidae</taxon>
        <taxon>Rotaria</taxon>
    </lineage>
</organism>
<reference evidence="1" key="1">
    <citation type="submission" date="2021-02" db="EMBL/GenBank/DDBJ databases">
        <authorList>
            <person name="Nowell W R."/>
        </authorList>
    </citation>
    <scope>NUCLEOTIDE SEQUENCE</scope>
</reference>
<evidence type="ECO:0000313" key="1">
    <source>
        <dbReference type="EMBL" id="CAF2104276.1"/>
    </source>
</evidence>
<protein>
    <submittedName>
        <fullName evidence="1">Uncharacterized protein</fullName>
    </submittedName>
</protein>
<evidence type="ECO:0000313" key="2">
    <source>
        <dbReference type="EMBL" id="CAF4306629.1"/>
    </source>
</evidence>
<dbReference type="EMBL" id="CAJNRG010008433">
    <property type="protein sequence ID" value="CAF2104276.1"/>
    <property type="molecule type" value="Genomic_DNA"/>
</dbReference>
<gene>
    <name evidence="2" type="ORF">UXM345_LOCUS33714</name>
    <name evidence="1" type="ORF">XDN619_LOCUS19344</name>
</gene>
<accession>A0A816U3J7</accession>
<feature type="non-terminal residue" evidence="1">
    <location>
        <position position="1"/>
    </location>
</feature>
<dbReference type="Proteomes" id="UP000663842">
    <property type="component" value="Unassembled WGS sequence"/>
</dbReference>